<feature type="region of interest" description="Disordered" evidence="9">
    <location>
        <begin position="127"/>
        <end position="216"/>
    </location>
</feature>
<feature type="domain" description="Protein translocase subunit SecDF P1" evidence="12">
    <location>
        <begin position="61"/>
        <end position="117"/>
    </location>
</feature>
<feature type="transmembrane region" description="Helical" evidence="10">
    <location>
        <begin position="537"/>
        <end position="556"/>
    </location>
</feature>
<evidence type="ECO:0000256" key="1">
    <source>
        <dbReference type="ARBA" id="ARBA00004651"/>
    </source>
</evidence>
<dbReference type="PANTHER" id="PTHR30081">
    <property type="entry name" value="PROTEIN-EXPORT MEMBRANE PROTEIN SEC"/>
    <property type="match status" value="1"/>
</dbReference>
<dbReference type="NCBIfam" id="TIGR01129">
    <property type="entry name" value="secD"/>
    <property type="match status" value="1"/>
</dbReference>
<evidence type="ECO:0000256" key="8">
    <source>
        <dbReference type="ARBA" id="ARBA00023136"/>
    </source>
</evidence>
<dbReference type="NCBIfam" id="TIGR00916">
    <property type="entry name" value="2A0604s01"/>
    <property type="match status" value="1"/>
</dbReference>
<dbReference type="Gene3D" id="3.30.70.3220">
    <property type="match status" value="1"/>
</dbReference>
<dbReference type="HAMAP" id="MF_01463_B">
    <property type="entry name" value="SecD_B"/>
    <property type="match status" value="1"/>
</dbReference>
<feature type="compositionally biased region" description="Gly residues" evidence="9">
    <location>
        <begin position="193"/>
        <end position="208"/>
    </location>
</feature>
<organism evidence="14">
    <name type="scientific">freshwater metagenome</name>
    <dbReference type="NCBI Taxonomy" id="449393"/>
    <lineage>
        <taxon>unclassified sequences</taxon>
        <taxon>metagenomes</taxon>
        <taxon>ecological metagenomes</taxon>
    </lineage>
</organism>
<dbReference type="Pfam" id="PF22599">
    <property type="entry name" value="SecDF_P1_head"/>
    <property type="match status" value="1"/>
</dbReference>
<evidence type="ECO:0000256" key="7">
    <source>
        <dbReference type="ARBA" id="ARBA00023010"/>
    </source>
</evidence>
<evidence type="ECO:0000256" key="5">
    <source>
        <dbReference type="ARBA" id="ARBA00022927"/>
    </source>
</evidence>
<dbReference type="GO" id="GO:0015450">
    <property type="term" value="F:protein-transporting ATPase activity"/>
    <property type="evidence" value="ECO:0007669"/>
    <property type="project" value="InterPro"/>
</dbReference>
<comment type="subcellular location">
    <subcellularLocation>
        <location evidence="1">Cell membrane</location>
        <topology evidence="1">Multi-pass membrane protein</topology>
    </subcellularLocation>
</comment>
<feature type="domain" description="SecDF P1 head subdomain" evidence="13">
    <location>
        <begin position="280"/>
        <end position="387"/>
    </location>
</feature>
<evidence type="ECO:0000256" key="6">
    <source>
        <dbReference type="ARBA" id="ARBA00022989"/>
    </source>
</evidence>
<dbReference type="InterPro" id="IPR022813">
    <property type="entry name" value="SecD/SecF_arch_bac"/>
</dbReference>
<feature type="compositionally biased region" description="Low complexity" evidence="9">
    <location>
        <begin position="178"/>
        <end position="192"/>
    </location>
</feature>
<evidence type="ECO:0000259" key="12">
    <source>
        <dbReference type="Pfam" id="PF21760"/>
    </source>
</evidence>
<evidence type="ECO:0000259" key="11">
    <source>
        <dbReference type="Pfam" id="PF02355"/>
    </source>
</evidence>
<accession>A0A6J6TU68</accession>
<evidence type="ECO:0000259" key="13">
    <source>
        <dbReference type="Pfam" id="PF22599"/>
    </source>
</evidence>
<dbReference type="InterPro" id="IPR005791">
    <property type="entry name" value="SecD"/>
</dbReference>
<dbReference type="InterPro" id="IPR055344">
    <property type="entry name" value="SecD_SecF_C_bact"/>
</dbReference>
<reference evidence="14" key="1">
    <citation type="submission" date="2020-05" db="EMBL/GenBank/DDBJ databases">
        <authorList>
            <person name="Chiriac C."/>
            <person name="Salcher M."/>
            <person name="Ghai R."/>
            <person name="Kavagutti S V."/>
        </authorList>
    </citation>
    <scope>NUCLEOTIDE SEQUENCE</scope>
</reference>
<feature type="domain" description="Protein export membrane protein SecD/SecF C-terminal" evidence="11">
    <location>
        <begin position="393"/>
        <end position="564"/>
    </location>
</feature>
<keyword evidence="7" id="KW-0811">Translocation</keyword>
<feature type="transmembrane region" description="Helical" evidence="10">
    <location>
        <begin position="514"/>
        <end position="531"/>
    </location>
</feature>
<dbReference type="Pfam" id="PF21760">
    <property type="entry name" value="SecD_1st"/>
    <property type="match status" value="1"/>
</dbReference>
<dbReference type="GO" id="GO:0005886">
    <property type="term" value="C:plasma membrane"/>
    <property type="evidence" value="ECO:0007669"/>
    <property type="project" value="UniProtKB-SubCell"/>
</dbReference>
<dbReference type="InterPro" id="IPR048634">
    <property type="entry name" value="SecD_SecF_C"/>
</dbReference>
<dbReference type="Pfam" id="PF02355">
    <property type="entry name" value="SecD_SecF_C"/>
    <property type="match status" value="1"/>
</dbReference>
<dbReference type="InterPro" id="IPR054384">
    <property type="entry name" value="SecDF_P1_head"/>
</dbReference>
<feature type="compositionally biased region" description="Gly residues" evidence="9">
    <location>
        <begin position="147"/>
        <end position="156"/>
    </location>
</feature>
<dbReference type="Gene3D" id="3.30.1360.200">
    <property type="match status" value="1"/>
</dbReference>
<evidence type="ECO:0000256" key="2">
    <source>
        <dbReference type="ARBA" id="ARBA00022448"/>
    </source>
</evidence>
<dbReference type="InterPro" id="IPR048631">
    <property type="entry name" value="SecD_1st"/>
</dbReference>
<dbReference type="GO" id="GO:0006886">
    <property type="term" value="P:intracellular protein transport"/>
    <property type="evidence" value="ECO:0007669"/>
    <property type="project" value="InterPro"/>
</dbReference>
<evidence type="ECO:0000313" key="14">
    <source>
        <dbReference type="EMBL" id="CAB4750013.1"/>
    </source>
</evidence>
<evidence type="ECO:0000256" key="4">
    <source>
        <dbReference type="ARBA" id="ARBA00022692"/>
    </source>
</evidence>
<evidence type="ECO:0000256" key="10">
    <source>
        <dbReference type="SAM" id="Phobius"/>
    </source>
</evidence>
<dbReference type="EMBL" id="CAEZYQ010000014">
    <property type="protein sequence ID" value="CAB4750013.1"/>
    <property type="molecule type" value="Genomic_DNA"/>
</dbReference>
<gene>
    <name evidence="14" type="ORF">UFOPK2761_01913</name>
</gene>
<proteinExistence type="inferred from homology"/>
<keyword evidence="3" id="KW-1003">Cell membrane</keyword>
<keyword evidence="2" id="KW-0813">Transport</keyword>
<feature type="transmembrane region" description="Helical" evidence="10">
    <location>
        <begin position="466"/>
        <end position="485"/>
    </location>
</feature>
<keyword evidence="6 10" id="KW-1133">Transmembrane helix</keyword>
<sequence>MARNMVRPGRTLVVFFLALAVAFGLVALAGSWKPQLGLDLQGGTRITLVAANEDVESDSLEEARQIIDDRVNGSGVAEADVVTEGGDIIVVEIPGENSRDLVETVQRTAQLRFRLVACSTVDGRCTTTTGLPEGLPEGLDVESLTPGAGGEQGGQQDGQQDGTQGNNRAALGAWARMSGESTSPSPSASPQDGGQGGNQGGSEGGQQGNQGNQQGDPYEACVAAAAEDELTERPLEWIDNPTTACVDAFNAFNAAGGCQDPGAVSVMEDSPAAPLITCDEDGIAYLLSASMIEGTDLDDAGAAIPQNQVNYVVTLSFNGAGTDTFGEISTALVGTEKQFAIVLDGQVLSAPTMEGRILDGNAQISGDFTETSANSLATSLRYGSLPIEFEDDVSVETIGPSLAGDQLSAGLWAGGLGLALVMIYCLLYYRGLGLVVLGSLGVAAAATYAAVLLLSETAGFTLTLPGIAGFIIAVGVTADSFILFFERIRDEMRDGKSMRVAVESGWRRARVTRLAANTVSLLSALVLYIFATGAVKGFGFALGLSTIIDLLVLFFFTRPAVSYLARYRFFNGGGRLSGLSPETLGMDRVPAGGKA</sequence>
<feature type="transmembrane region" description="Helical" evidence="10">
    <location>
        <begin position="434"/>
        <end position="454"/>
    </location>
</feature>
<feature type="transmembrane region" description="Helical" evidence="10">
    <location>
        <begin position="409"/>
        <end position="427"/>
    </location>
</feature>
<evidence type="ECO:0000256" key="3">
    <source>
        <dbReference type="ARBA" id="ARBA00022475"/>
    </source>
</evidence>
<keyword evidence="8 10" id="KW-0472">Membrane</keyword>
<dbReference type="PANTHER" id="PTHR30081:SF1">
    <property type="entry name" value="PROTEIN TRANSLOCASE SUBUNIT SECD"/>
    <property type="match status" value="1"/>
</dbReference>
<protein>
    <submittedName>
        <fullName evidence="14">Unannotated protein</fullName>
    </submittedName>
</protein>
<dbReference type="SUPFAM" id="SSF82866">
    <property type="entry name" value="Multidrug efflux transporter AcrB transmembrane domain"/>
    <property type="match status" value="1"/>
</dbReference>
<dbReference type="AlphaFoldDB" id="A0A6J6TU68"/>
<keyword evidence="4 10" id="KW-0812">Transmembrane</keyword>
<evidence type="ECO:0000256" key="9">
    <source>
        <dbReference type="SAM" id="MobiDB-lite"/>
    </source>
</evidence>
<name>A0A6J6TU68_9ZZZZ</name>
<dbReference type="Gene3D" id="1.20.1640.10">
    <property type="entry name" value="Multidrug efflux transporter AcrB transmembrane domain"/>
    <property type="match status" value="1"/>
</dbReference>
<keyword evidence="5" id="KW-0653">Protein transport</keyword>